<protein>
    <submittedName>
        <fullName evidence="1">Enoyl-CoA hydratase and 3-hydroxyacyl CoA dehydrogenase</fullName>
    </submittedName>
</protein>
<gene>
    <name evidence="1" type="ORF">HJG59_004357</name>
</gene>
<dbReference type="EMBL" id="JACASF010000005">
    <property type="protein sequence ID" value="KAF6477450.1"/>
    <property type="molecule type" value="Genomic_DNA"/>
</dbReference>
<name>A0A7J8HZJ6_MOLMO</name>
<dbReference type="InterPro" id="IPR029045">
    <property type="entry name" value="ClpP/crotonase-like_dom_sf"/>
</dbReference>
<comment type="caution">
    <text evidence="1">The sequence shown here is derived from an EMBL/GenBank/DDBJ whole genome shotgun (WGS) entry which is preliminary data.</text>
</comment>
<evidence type="ECO:0000313" key="1">
    <source>
        <dbReference type="EMBL" id="KAF6477450.1"/>
    </source>
</evidence>
<dbReference type="Proteomes" id="UP000550707">
    <property type="component" value="Unassembled WGS sequence"/>
</dbReference>
<evidence type="ECO:0000313" key="2">
    <source>
        <dbReference type="Proteomes" id="UP000550707"/>
    </source>
</evidence>
<reference evidence="1 2" key="1">
    <citation type="journal article" date="2020" name="Nature">
        <title>Six reference-quality genomes reveal evolution of bat adaptations.</title>
        <authorList>
            <person name="Jebb D."/>
            <person name="Huang Z."/>
            <person name="Pippel M."/>
            <person name="Hughes G.M."/>
            <person name="Lavrichenko K."/>
            <person name="Devanna P."/>
            <person name="Winkler S."/>
            <person name="Jermiin L.S."/>
            <person name="Skirmuntt E.C."/>
            <person name="Katzourakis A."/>
            <person name="Burkitt-Gray L."/>
            <person name="Ray D.A."/>
            <person name="Sullivan K.A.M."/>
            <person name="Roscito J.G."/>
            <person name="Kirilenko B.M."/>
            <person name="Davalos L.M."/>
            <person name="Corthals A.P."/>
            <person name="Power M.L."/>
            <person name="Jones G."/>
            <person name="Ransome R.D."/>
            <person name="Dechmann D.K.N."/>
            <person name="Locatelli A.G."/>
            <person name="Puechmaille S.J."/>
            <person name="Fedrigo O."/>
            <person name="Jarvis E.D."/>
            <person name="Hiller M."/>
            <person name="Vernes S.C."/>
            <person name="Myers E.W."/>
            <person name="Teeling E.C."/>
        </authorList>
    </citation>
    <scope>NUCLEOTIDE SEQUENCE [LARGE SCALE GENOMIC DNA]</scope>
    <source>
        <strain evidence="1">MMolMol1</strain>
        <tissue evidence="1">Muscle</tissue>
    </source>
</reference>
<keyword evidence="2" id="KW-1185">Reference proteome</keyword>
<proteinExistence type="predicted"/>
<sequence length="63" mass="6837">MAEYSRLRNCLAMIRLRNPPFNQISLAVFDGIKEGLEKALIDPTVKAIVICGANGNFSAGTNI</sequence>
<dbReference type="InterPro" id="IPR001753">
    <property type="entry name" value="Enoyl-CoA_hydra/iso"/>
</dbReference>
<dbReference type="Gene3D" id="3.90.226.10">
    <property type="entry name" value="2-enoyl-CoA Hydratase, Chain A, domain 1"/>
    <property type="match status" value="1"/>
</dbReference>
<accession>A0A7J8HZJ6</accession>
<dbReference type="SUPFAM" id="SSF52096">
    <property type="entry name" value="ClpP/crotonase"/>
    <property type="match status" value="1"/>
</dbReference>
<dbReference type="AlphaFoldDB" id="A0A7J8HZJ6"/>
<dbReference type="Pfam" id="PF00378">
    <property type="entry name" value="ECH_1"/>
    <property type="match status" value="1"/>
</dbReference>
<organism evidence="1 2">
    <name type="scientific">Molossus molossus</name>
    <name type="common">Pallas' mastiff bat</name>
    <name type="synonym">Vespertilio molossus</name>
    <dbReference type="NCBI Taxonomy" id="27622"/>
    <lineage>
        <taxon>Eukaryota</taxon>
        <taxon>Metazoa</taxon>
        <taxon>Chordata</taxon>
        <taxon>Craniata</taxon>
        <taxon>Vertebrata</taxon>
        <taxon>Euteleostomi</taxon>
        <taxon>Mammalia</taxon>
        <taxon>Eutheria</taxon>
        <taxon>Laurasiatheria</taxon>
        <taxon>Chiroptera</taxon>
        <taxon>Yangochiroptera</taxon>
        <taxon>Molossidae</taxon>
        <taxon>Molossus</taxon>
    </lineage>
</organism>